<evidence type="ECO:0000313" key="10">
    <source>
        <dbReference type="Proteomes" id="UP001409585"/>
    </source>
</evidence>
<evidence type="ECO:0000256" key="5">
    <source>
        <dbReference type="ARBA" id="ARBA00022692"/>
    </source>
</evidence>
<comment type="similarity">
    <text evidence="2 8">Belongs to the 4-toluene sulfonate uptake permease (TSUP) (TC 2.A.102) family.</text>
</comment>
<keyword evidence="7 8" id="KW-0472">Membrane</keyword>
<dbReference type="InterPro" id="IPR052017">
    <property type="entry name" value="TSUP"/>
</dbReference>
<organism evidence="9 10">
    <name type="scientific">Halioxenophilus aromaticivorans</name>
    <dbReference type="NCBI Taxonomy" id="1306992"/>
    <lineage>
        <taxon>Bacteria</taxon>
        <taxon>Pseudomonadati</taxon>
        <taxon>Pseudomonadota</taxon>
        <taxon>Gammaproteobacteria</taxon>
        <taxon>Alteromonadales</taxon>
        <taxon>Alteromonadaceae</taxon>
        <taxon>Halioxenophilus</taxon>
    </lineage>
</organism>
<keyword evidence="4 8" id="KW-1003">Cell membrane</keyword>
<comment type="caution">
    <text evidence="9">The sequence shown here is derived from an EMBL/GenBank/DDBJ whole genome shotgun (WGS) entry which is preliminary data.</text>
</comment>
<evidence type="ECO:0000313" key="9">
    <source>
        <dbReference type="EMBL" id="GAA4939618.1"/>
    </source>
</evidence>
<feature type="transmembrane region" description="Helical" evidence="8">
    <location>
        <begin position="40"/>
        <end position="59"/>
    </location>
</feature>
<feature type="transmembrane region" description="Helical" evidence="8">
    <location>
        <begin position="7"/>
        <end position="34"/>
    </location>
</feature>
<dbReference type="RefSeq" id="WP_345420189.1">
    <property type="nucleotide sequence ID" value="NZ_AP031496.1"/>
</dbReference>
<evidence type="ECO:0000256" key="4">
    <source>
        <dbReference type="ARBA" id="ARBA00022475"/>
    </source>
</evidence>
<dbReference type="PANTHER" id="PTHR30269">
    <property type="entry name" value="TRANSMEMBRANE PROTEIN YFCA"/>
    <property type="match status" value="1"/>
</dbReference>
<dbReference type="PANTHER" id="PTHR30269:SF37">
    <property type="entry name" value="MEMBRANE TRANSPORTER PROTEIN"/>
    <property type="match status" value="1"/>
</dbReference>
<keyword evidence="5 8" id="KW-0812">Transmembrane</keyword>
<evidence type="ECO:0000256" key="2">
    <source>
        <dbReference type="ARBA" id="ARBA00009142"/>
    </source>
</evidence>
<feature type="transmembrane region" description="Helical" evidence="8">
    <location>
        <begin position="94"/>
        <end position="112"/>
    </location>
</feature>
<evidence type="ECO:0000256" key="7">
    <source>
        <dbReference type="ARBA" id="ARBA00023136"/>
    </source>
</evidence>
<feature type="transmembrane region" description="Helical" evidence="8">
    <location>
        <begin position="124"/>
        <end position="148"/>
    </location>
</feature>
<reference evidence="10" key="1">
    <citation type="journal article" date="2019" name="Int. J. Syst. Evol. Microbiol.">
        <title>The Global Catalogue of Microorganisms (GCM) 10K type strain sequencing project: providing services to taxonomists for standard genome sequencing and annotation.</title>
        <authorList>
            <consortium name="The Broad Institute Genomics Platform"/>
            <consortium name="The Broad Institute Genome Sequencing Center for Infectious Disease"/>
            <person name="Wu L."/>
            <person name="Ma J."/>
        </authorList>
    </citation>
    <scope>NUCLEOTIDE SEQUENCE [LARGE SCALE GENOMIC DNA]</scope>
    <source>
        <strain evidence="10">JCM 19134</strain>
    </source>
</reference>
<name>A0AAV3U195_9ALTE</name>
<evidence type="ECO:0000256" key="1">
    <source>
        <dbReference type="ARBA" id="ARBA00004651"/>
    </source>
</evidence>
<keyword evidence="10" id="KW-1185">Reference proteome</keyword>
<keyword evidence="3" id="KW-0813">Transport</keyword>
<dbReference type="InterPro" id="IPR002781">
    <property type="entry name" value="TM_pro_TauE-like"/>
</dbReference>
<evidence type="ECO:0000256" key="8">
    <source>
        <dbReference type="RuleBase" id="RU363041"/>
    </source>
</evidence>
<dbReference type="Proteomes" id="UP001409585">
    <property type="component" value="Unassembled WGS sequence"/>
</dbReference>
<gene>
    <name evidence="9" type="ORF">GCM10025791_17340</name>
</gene>
<feature type="transmembrane region" description="Helical" evidence="8">
    <location>
        <begin position="71"/>
        <end position="88"/>
    </location>
</feature>
<proteinExistence type="inferred from homology"/>
<feature type="transmembrane region" description="Helical" evidence="8">
    <location>
        <begin position="160"/>
        <end position="178"/>
    </location>
</feature>
<keyword evidence="6 8" id="KW-1133">Transmembrane helix</keyword>
<evidence type="ECO:0000256" key="6">
    <source>
        <dbReference type="ARBA" id="ARBA00022989"/>
    </source>
</evidence>
<evidence type="ECO:0000256" key="3">
    <source>
        <dbReference type="ARBA" id="ARBA00022448"/>
    </source>
</evidence>
<accession>A0AAV3U195</accession>
<dbReference type="EMBL" id="BAABLX010000009">
    <property type="protein sequence ID" value="GAA4939618.1"/>
    <property type="molecule type" value="Genomic_DNA"/>
</dbReference>
<protein>
    <recommendedName>
        <fullName evidence="8">Probable membrane transporter protein</fullName>
    </recommendedName>
</protein>
<dbReference type="AlphaFoldDB" id="A0AAV3U195"/>
<comment type="subcellular location">
    <subcellularLocation>
        <location evidence="1 8">Cell membrane</location>
        <topology evidence="1 8">Multi-pass membrane protein</topology>
    </subcellularLocation>
</comment>
<feature type="transmembrane region" description="Helical" evidence="8">
    <location>
        <begin position="213"/>
        <end position="232"/>
    </location>
</feature>
<sequence>MPEILLLNFIVFLGALVQGIIGFGLGVVSASIIFLINPEYLPVPLIMLSLVMMTMVLMINRTELAFDLVRWPMVGQTVGVVVAAWVVAWLDRSWFGFIFALLLLLAVCLTLCRIRLAINPITGSICGFISGFSGTIVAIGGPPMALLYHSLPPKVIITNLSTYFLLGCIISLVTLGLFGRVSWHDVELTAKLIPGMLVGYYVSRHVIQYAKPIVIRTLTLGGSGGVGLYSLIKYGGELLAR</sequence>
<dbReference type="Pfam" id="PF01925">
    <property type="entry name" value="TauE"/>
    <property type="match status" value="1"/>
</dbReference>
<dbReference type="GO" id="GO:0005886">
    <property type="term" value="C:plasma membrane"/>
    <property type="evidence" value="ECO:0007669"/>
    <property type="project" value="UniProtKB-SubCell"/>
</dbReference>